<dbReference type="InterPro" id="IPR053707">
    <property type="entry name" value="UPF0637_domain_sf"/>
</dbReference>
<sequence>MFTEQSFSVFEVEGLDERMAAIRSIIQPIFQTVGEDLRQSLQEEWPQPLFLHIAQHRRRTVCPPECTWMAIGTHKRGYKMEAHFQLVIWPEYVGIWLSMIDQPKEKARMAQYLLENKPILQQLPKDFLLSPDHTQSSTYGMDEADQWMNRFKTVKKSELQIGRIIKKDDGIWQTPAQARDYLLATYQMLLPLFRLLHQ</sequence>
<evidence type="ECO:0000313" key="1">
    <source>
        <dbReference type="EMBL" id="MFD2729068.1"/>
    </source>
</evidence>
<dbReference type="PIRSF" id="PIRSF021332">
    <property type="entry name" value="DUF1054"/>
    <property type="match status" value="1"/>
</dbReference>
<dbReference type="SUPFAM" id="SSF142913">
    <property type="entry name" value="YktB/PF0168-like"/>
    <property type="match status" value="1"/>
</dbReference>
<organism evidence="1 2">
    <name type="scientific">Enterococcus camelliae</name>
    <dbReference type="NCBI Taxonomy" id="453959"/>
    <lineage>
        <taxon>Bacteria</taxon>
        <taxon>Bacillati</taxon>
        <taxon>Bacillota</taxon>
        <taxon>Bacilli</taxon>
        <taxon>Lactobacillales</taxon>
        <taxon>Enterococcaceae</taxon>
        <taxon>Enterococcus</taxon>
    </lineage>
</organism>
<dbReference type="EMBL" id="JBHUMO010000041">
    <property type="protein sequence ID" value="MFD2729068.1"/>
    <property type="molecule type" value="Genomic_DNA"/>
</dbReference>
<dbReference type="InterPro" id="IPR009403">
    <property type="entry name" value="UPF0637"/>
</dbReference>
<proteinExistence type="predicted"/>
<dbReference type="RefSeq" id="WP_379981080.1">
    <property type="nucleotide sequence ID" value="NZ_JBHUMO010000041.1"/>
</dbReference>
<accession>A0ABW5TK52</accession>
<comment type="caution">
    <text evidence="1">The sequence shown here is derived from an EMBL/GenBank/DDBJ whole genome shotgun (WGS) entry which is preliminary data.</text>
</comment>
<dbReference type="Pfam" id="PF06335">
    <property type="entry name" value="DUF1054"/>
    <property type="match status" value="1"/>
</dbReference>
<protein>
    <submittedName>
        <fullName evidence="1">DUF1054 domain-containing protein</fullName>
    </submittedName>
</protein>
<keyword evidence="2" id="KW-1185">Reference proteome</keyword>
<dbReference type="Proteomes" id="UP001597427">
    <property type="component" value="Unassembled WGS sequence"/>
</dbReference>
<dbReference type="Gene3D" id="3.30.930.20">
    <property type="entry name" value="Protein of unknown function DUF1054"/>
    <property type="match status" value="1"/>
</dbReference>
<name>A0ABW5TK52_9ENTE</name>
<reference evidence="2" key="1">
    <citation type="journal article" date="2019" name="Int. J. Syst. Evol. Microbiol.">
        <title>The Global Catalogue of Microorganisms (GCM) 10K type strain sequencing project: providing services to taxonomists for standard genome sequencing and annotation.</title>
        <authorList>
            <consortium name="The Broad Institute Genomics Platform"/>
            <consortium name="The Broad Institute Genome Sequencing Center for Infectious Disease"/>
            <person name="Wu L."/>
            <person name="Ma J."/>
        </authorList>
    </citation>
    <scope>NUCLEOTIDE SEQUENCE [LARGE SCALE GENOMIC DNA]</scope>
    <source>
        <strain evidence="2">TISTR 932</strain>
    </source>
</reference>
<gene>
    <name evidence="1" type="ORF">ACFSR0_06485</name>
</gene>
<evidence type="ECO:0000313" key="2">
    <source>
        <dbReference type="Proteomes" id="UP001597427"/>
    </source>
</evidence>